<dbReference type="PROSITE" id="PS51031">
    <property type="entry name" value="BESS"/>
    <property type="match status" value="1"/>
</dbReference>
<comment type="caution">
    <text evidence="4">The sequence shown here is derived from an EMBL/GenBank/DDBJ whole genome shotgun (WGS) entry which is preliminary data.</text>
</comment>
<comment type="subcellular location">
    <subcellularLocation>
        <location evidence="1">Nucleus</location>
    </subcellularLocation>
</comment>
<sequence>MSLLPYLRKVPEQRKMLVRTKLQQIFCEEELHGEHRAQHVSSGYTHAAGGSSNQSWESGSTVTVTPQNTPERTSLRILLIQLIENSTDNSSSVFKQKKGSVVLKRKGNTFPLPQAEVEDANETTQSSVNK</sequence>
<protein>
    <recommendedName>
        <fullName evidence="3">BESS domain-containing protein</fullName>
    </recommendedName>
</protein>
<reference evidence="4" key="2">
    <citation type="submission" date="2017-10" db="EMBL/GenBank/DDBJ databases">
        <title>Ladona fulva Genome sequencing and assembly.</title>
        <authorList>
            <person name="Murali S."/>
            <person name="Richards S."/>
            <person name="Bandaranaike D."/>
            <person name="Bellair M."/>
            <person name="Blankenburg K."/>
            <person name="Chao H."/>
            <person name="Dinh H."/>
            <person name="Doddapaneni H."/>
            <person name="Dugan-Rocha S."/>
            <person name="Elkadiri S."/>
            <person name="Gnanaolivu R."/>
            <person name="Hernandez B."/>
            <person name="Skinner E."/>
            <person name="Javaid M."/>
            <person name="Lee S."/>
            <person name="Li M."/>
            <person name="Ming W."/>
            <person name="Munidasa M."/>
            <person name="Muniz J."/>
            <person name="Nguyen L."/>
            <person name="Hughes D."/>
            <person name="Osuji N."/>
            <person name="Pu L.-L."/>
            <person name="Puazo M."/>
            <person name="Qu C."/>
            <person name="Quiroz J."/>
            <person name="Raj R."/>
            <person name="Weissenberger G."/>
            <person name="Xin Y."/>
            <person name="Zou X."/>
            <person name="Han Y."/>
            <person name="Worley K."/>
            <person name="Muzny D."/>
            <person name="Gibbs R."/>
        </authorList>
    </citation>
    <scope>NUCLEOTIDE SEQUENCE</scope>
    <source>
        <strain evidence="4">Sampled in the wild</strain>
    </source>
</reference>
<feature type="domain" description="BESS" evidence="3">
    <location>
        <begin position="1"/>
        <end position="32"/>
    </location>
</feature>
<feature type="region of interest" description="Disordered" evidence="2">
    <location>
        <begin position="43"/>
        <end position="69"/>
    </location>
</feature>
<dbReference type="Proteomes" id="UP000792457">
    <property type="component" value="Unassembled WGS sequence"/>
</dbReference>
<dbReference type="AlphaFoldDB" id="A0A8K0KD15"/>
<name>A0A8K0KD15_LADFU</name>
<dbReference type="EMBL" id="KZ308579">
    <property type="protein sequence ID" value="KAG8231851.1"/>
    <property type="molecule type" value="Genomic_DNA"/>
</dbReference>
<dbReference type="Pfam" id="PF02944">
    <property type="entry name" value="BESS"/>
    <property type="match status" value="1"/>
</dbReference>
<feature type="region of interest" description="Disordered" evidence="2">
    <location>
        <begin position="107"/>
        <end position="130"/>
    </location>
</feature>
<dbReference type="InterPro" id="IPR004210">
    <property type="entry name" value="BESS_motif"/>
</dbReference>
<reference evidence="4" key="1">
    <citation type="submission" date="2013-04" db="EMBL/GenBank/DDBJ databases">
        <authorList>
            <person name="Qu J."/>
            <person name="Murali S.C."/>
            <person name="Bandaranaike D."/>
            <person name="Bellair M."/>
            <person name="Blankenburg K."/>
            <person name="Chao H."/>
            <person name="Dinh H."/>
            <person name="Doddapaneni H."/>
            <person name="Downs B."/>
            <person name="Dugan-Rocha S."/>
            <person name="Elkadiri S."/>
            <person name="Gnanaolivu R.D."/>
            <person name="Hernandez B."/>
            <person name="Javaid M."/>
            <person name="Jayaseelan J.C."/>
            <person name="Lee S."/>
            <person name="Li M."/>
            <person name="Ming W."/>
            <person name="Munidasa M."/>
            <person name="Muniz J."/>
            <person name="Nguyen L."/>
            <person name="Ongeri F."/>
            <person name="Osuji N."/>
            <person name="Pu L.-L."/>
            <person name="Puazo M."/>
            <person name="Qu C."/>
            <person name="Quiroz J."/>
            <person name="Raj R."/>
            <person name="Weissenberger G."/>
            <person name="Xin Y."/>
            <person name="Zou X."/>
            <person name="Han Y."/>
            <person name="Richards S."/>
            <person name="Worley K."/>
            <person name="Muzny D."/>
            <person name="Gibbs R."/>
        </authorList>
    </citation>
    <scope>NUCLEOTIDE SEQUENCE</scope>
    <source>
        <strain evidence="4">Sampled in the wild</strain>
    </source>
</reference>
<dbReference type="GO" id="GO:0005634">
    <property type="term" value="C:nucleus"/>
    <property type="evidence" value="ECO:0007669"/>
    <property type="project" value="UniProtKB-SubCell"/>
</dbReference>
<gene>
    <name evidence="4" type="ORF">J437_LFUL008622</name>
</gene>
<accession>A0A8K0KD15</accession>
<evidence type="ECO:0000256" key="1">
    <source>
        <dbReference type="PROSITE-ProRule" id="PRU00371"/>
    </source>
</evidence>
<dbReference type="GO" id="GO:0003677">
    <property type="term" value="F:DNA binding"/>
    <property type="evidence" value="ECO:0007669"/>
    <property type="project" value="InterPro"/>
</dbReference>
<keyword evidence="5" id="KW-1185">Reference proteome</keyword>
<evidence type="ECO:0000256" key="2">
    <source>
        <dbReference type="SAM" id="MobiDB-lite"/>
    </source>
</evidence>
<evidence type="ECO:0000313" key="5">
    <source>
        <dbReference type="Proteomes" id="UP000792457"/>
    </source>
</evidence>
<organism evidence="4 5">
    <name type="scientific">Ladona fulva</name>
    <name type="common">Scarce chaser dragonfly</name>
    <name type="synonym">Libellula fulva</name>
    <dbReference type="NCBI Taxonomy" id="123851"/>
    <lineage>
        <taxon>Eukaryota</taxon>
        <taxon>Metazoa</taxon>
        <taxon>Ecdysozoa</taxon>
        <taxon>Arthropoda</taxon>
        <taxon>Hexapoda</taxon>
        <taxon>Insecta</taxon>
        <taxon>Pterygota</taxon>
        <taxon>Palaeoptera</taxon>
        <taxon>Odonata</taxon>
        <taxon>Epiprocta</taxon>
        <taxon>Anisoptera</taxon>
        <taxon>Libelluloidea</taxon>
        <taxon>Libellulidae</taxon>
        <taxon>Ladona</taxon>
    </lineage>
</organism>
<dbReference type="OrthoDB" id="428974at2759"/>
<proteinExistence type="predicted"/>
<evidence type="ECO:0000313" key="4">
    <source>
        <dbReference type="EMBL" id="KAG8231851.1"/>
    </source>
</evidence>
<keyword evidence="1" id="KW-0539">Nucleus</keyword>
<evidence type="ECO:0000259" key="3">
    <source>
        <dbReference type="PROSITE" id="PS51031"/>
    </source>
</evidence>